<dbReference type="EMBL" id="JARIHO010000001">
    <property type="protein sequence ID" value="KAJ7367471.1"/>
    <property type="molecule type" value="Genomic_DNA"/>
</dbReference>
<proteinExistence type="predicted"/>
<sequence length="300" mass="33897">MLTLHNFASFSFFSVFSVAVKAGPGFPDVGTVEARLATLVSFRFRLVYPQELNLSHSVILKHFPILTRRSALTRLDTWIALGIDLRWIRHPYSALSGAANLPIRICASPGVQVAEVYFQAPVSHENGSSRPILFLACPTEFFTTSRARILLTRVGNRFHDSVPSPARARHFSVHLRANLLFFSTVFSIYPRWDMENGGLTISGGTEQECLKTCMDRGCCFRSLQLRPYGTYLASRLNLRHGSIDLTTFKTQTFDVNLRTGWTHTLFHRRCTGVTQVASHIMRPKDSLNWVVVVAYMEEIL</sequence>
<comment type="caution">
    <text evidence="2">The sequence shown here is derived from an EMBL/GenBank/DDBJ whole genome shotgun (WGS) entry which is preliminary data.</text>
</comment>
<accession>A0AAD7AT10</accession>
<gene>
    <name evidence="2" type="ORF">DFH08DRAFT_927986</name>
</gene>
<evidence type="ECO:0000313" key="3">
    <source>
        <dbReference type="Proteomes" id="UP001218218"/>
    </source>
</evidence>
<evidence type="ECO:0008006" key="4">
    <source>
        <dbReference type="Google" id="ProtNLM"/>
    </source>
</evidence>
<keyword evidence="1" id="KW-0732">Signal</keyword>
<reference evidence="2" key="1">
    <citation type="submission" date="2023-03" db="EMBL/GenBank/DDBJ databases">
        <title>Massive genome expansion in bonnet fungi (Mycena s.s.) driven by repeated elements and novel gene families across ecological guilds.</title>
        <authorList>
            <consortium name="Lawrence Berkeley National Laboratory"/>
            <person name="Harder C.B."/>
            <person name="Miyauchi S."/>
            <person name="Viragh M."/>
            <person name="Kuo A."/>
            <person name="Thoen E."/>
            <person name="Andreopoulos B."/>
            <person name="Lu D."/>
            <person name="Skrede I."/>
            <person name="Drula E."/>
            <person name="Henrissat B."/>
            <person name="Morin E."/>
            <person name="Kohler A."/>
            <person name="Barry K."/>
            <person name="LaButti K."/>
            <person name="Morin E."/>
            <person name="Salamov A."/>
            <person name="Lipzen A."/>
            <person name="Mereny Z."/>
            <person name="Hegedus B."/>
            <person name="Baldrian P."/>
            <person name="Stursova M."/>
            <person name="Weitz H."/>
            <person name="Taylor A."/>
            <person name="Grigoriev I.V."/>
            <person name="Nagy L.G."/>
            <person name="Martin F."/>
            <person name="Kauserud H."/>
        </authorList>
    </citation>
    <scope>NUCLEOTIDE SEQUENCE</scope>
    <source>
        <strain evidence="2">CBHHK002</strain>
    </source>
</reference>
<dbReference type="AlphaFoldDB" id="A0AAD7AT10"/>
<evidence type="ECO:0000313" key="2">
    <source>
        <dbReference type="EMBL" id="KAJ7367471.1"/>
    </source>
</evidence>
<evidence type="ECO:0000256" key="1">
    <source>
        <dbReference type="SAM" id="SignalP"/>
    </source>
</evidence>
<dbReference type="Proteomes" id="UP001218218">
    <property type="component" value="Unassembled WGS sequence"/>
</dbReference>
<protein>
    <recommendedName>
        <fullName evidence="4">Apple domain-containing protein</fullName>
    </recommendedName>
</protein>
<organism evidence="2 3">
    <name type="scientific">Mycena albidolilacea</name>
    <dbReference type="NCBI Taxonomy" id="1033008"/>
    <lineage>
        <taxon>Eukaryota</taxon>
        <taxon>Fungi</taxon>
        <taxon>Dikarya</taxon>
        <taxon>Basidiomycota</taxon>
        <taxon>Agaricomycotina</taxon>
        <taxon>Agaricomycetes</taxon>
        <taxon>Agaricomycetidae</taxon>
        <taxon>Agaricales</taxon>
        <taxon>Marasmiineae</taxon>
        <taxon>Mycenaceae</taxon>
        <taxon>Mycena</taxon>
    </lineage>
</organism>
<keyword evidence="3" id="KW-1185">Reference proteome</keyword>
<name>A0AAD7AT10_9AGAR</name>
<feature type="signal peptide" evidence="1">
    <location>
        <begin position="1"/>
        <end position="22"/>
    </location>
</feature>
<feature type="chain" id="PRO_5041997117" description="Apple domain-containing protein" evidence="1">
    <location>
        <begin position="23"/>
        <end position="300"/>
    </location>
</feature>